<dbReference type="Proteomes" id="UP000655225">
    <property type="component" value="Unassembled WGS sequence"/>
</dbReference>
<dbReference type="PANTHER" id="PTHR31669">
    <property type="entry name" value="PROTEIN FAR1-RELATED SEQUENCE 10-RELATED"/>
    <property type="match status" value="1"/>
</dbReference>
<comment type="function">
    <text evidence="6">Putative transcription activator involved in regulating light control of development.</text>
</comment>
<dbReference type="Pfam" id="PF03101">
    <property type="entry name" value="FAR1"/>
    <property type="match status" value="1"/>
</dbReference>
<dbReference type="InterPro" id="IPR007527">
    <property type="entry name" value="Znf_SWIM"/>
</dbReference>
<evidence type="ECO:0000256" key="1">
    <source>
        <dbReference type="ARBA" id="ARBA00005889"/>
    </source>
</evidence>
<comment type="similarity">
    <text evidence="1 6">Belongs to the FHY3/FAR1 family.</text>
</comment>
<sequence length="450" mass="51445">MENEVIEYDIVLGDDAAHTEDPVDDDEMVESSGGGEFYVPEGDTNLEPYVGREFESEEAAKAFYNSYARRVGFSTRINWSRRSSRDGRIVHRIFVCAKEGFRVEKRSRGSVVEGDEDQCMSNIFWVDPKARMNYTYFGDTVTFDSTYRSNRYRLPFAPFIGVNHHGQPLLFGCAVLLNESEASLIWLFNTWLRAMLGHPPVSITTDYDRMIRSAIKQVLPETRHRFCKWHIFKEGQEKLSHVFLEHPSFEAEFHRCVNLTESIEEFEWVPVYLRDTFFAEMSITQRSDSRTHILMVEDDGAITTYRVAKFGEDHKAYFVRLNVLEMSASCSCQMFQFSGLLCRHVLTVFRVTNVLTLPSHCVLKRWTRNAKSSVILEEHEGVNTIDIYNVAMGAIQQAAKIVSLAKKNGGRMTLVNGSGEEGSGTDGSGYHQCGFGVNLCLWSVLFYLQF</sequence>
<evidence type="ECO:0000256" key="5">
    <source>
        <dbReference type="PROSITE-ProRule" id="PRU00325"/>
    </source>
</evidence>
<dbReference type="GO" id="GO:0008270">
    <property type="term" value="F:zinc ion binding"/>
    <property type="evidence" value="ECO:0007669"/>
    <property type="project" value="UniProtKB-UniRule"/>
</dbReference>
<evidence type="ECO:0000259" key="7">
    <source>
        <dbReference type="PROSITE" id="PS50966"/>
    </source>
</evidence>
<protein>
    <recommendedName>
        <fullName evidence="6">Protein FAR1-RELATED SEQUENCE</fullName>
    </recommendedName>
</protein>
<feature type="domain" description="SWIM-type" evidence="7">
    <location>
        <begin position="317"/>
        <end position="353"/>
    </location>
</feature>
<evidence type="ECO:0000313" key="9">
    <source>
        <dbReference type="Proteomes" id="UP000655225"/>
    </source>
</evidence>
<dbReference type="InterPro" id="IPR018289">
    <property type="entry name" value="MULE_transposase_dom"/>
</dbReference>
<keyword evidence="6" id="KW-0539">Nucleus</keyword>
<dbReference type="InterPro" id="IPR006564">
    <property type="entry name" value="Znf_PMZ"/>
</dbReference>
<dbReference type="InterPro" id="IPR031052">
    <property type="entry name" value="FHY3/FAR1"/>
</dbReference>
<dbReference type="GO" id="GO:0006355">
    <property type="term" value="P:regulation of DNA-templated transcription"/>
    <property type="evidence" value="ECO:0007669"/>
    <property type="project" value="UniProtKB-UniRule"/>
</dbReference>
<accession>A0A835CZJ0</accession>
<comment type="subcellular location">
    <subcellularLocation>
        <location evidence="6">Nucleus</location>
    </subcellularLocation>
</comment>
<organism evidence="8 9">
    <name type="scientific">Tetracentron sinense</name>
    <name type="common">Spur-leaf</name>
    <dbReference type="NCBI Taxonomy" id="13715"/>
    <lineage>
        <taxon>Eukaryota</taxon>
        <taxon>Viridiplantae</taxon>
        <taxon>Streptophyta</taxon>
        <taxon>Embryophyta</taxon>
        <taxon>Tracheophyta</taxon>
        <taxon>Spermatophyta</taxon>
        <taxon>Magnoliopsida</taxon>
        <taxon>Trochodendrales</taxon>
        <taxon>Trochodendraceae</taxon>
        <taxon>Tetracentron</taxon>
    </lineage>
</organism>
<dbReference type="GO" id="GO:0005634">
    <property type="term" value="C:nucleus"/>
    <property type="evidence" value="ECO:0007669"/>
    <property type="project" value="UniProtKB-SubCell"/>
</dbReference>
<dbReference type="PROSITE" id="PS50966">
    <property type="entry name" value="ZF_SWIM"/>
    <property type="match status" value="1"/>
</dbReference>
<gene>
    <name evidence="8" type="ORF">HHK36_033423</name>
</gene>
<evidence type="ECO:0000313" key="8">
    <source>
        <dbReference type="EMBL" id="KAF8364609.1"/>
    </source>
</evidence>
<keyword evidence="3 5" id="KW-0863">Zinc-finger</keyword>
<dbReference type="AlphaFoldDB" id="A0A835CZJ0"/>
<keyword evidence="9" id="KW-1185">Reference proteome</keyword>
<dbReference type="EMBL" id="JABCRI010001383">
    <property type="protein sequence ID" value="KAF8364609.1"/>
    <property type="molecule type" value="Genomic_DNA"/>
</dbReference>
<dbReference type="Pfam" id="PF04434">
    <property type="entry name" value="SWIM"/>
    <property type="match status" value="1"/>
</dbReference>
<name>A0A835CZJ0_TETSI</name>
<keyword evidence="2 6" id="KW-0479">Metal-binding</keyword>
<evidence type="ECO:0000256" key="2">
    <source>
        <dbReference type="ARBA" id="ARBA00022723"/>
    </source>
</evidence>
<dbReference type="SMART" id="SM00575">
    <property type="entry name" value="ZnF_PMZ"/>
    <property type="match status" value="1"/>
</dbReference>
<dbReference type="PANTHER" id="PTHR31669:SF293">
    <property type="entry name" value="PROTEIN FAR1-RELATED SEQUENCE"/>
    <property type="match status" value="1"/>
</dbReference>
<reference evidence="8 9" key="1">
    <citation type="submission" date="2020-04" db="EMBL/GenBank/DDBJ databases">
        <title>Plant Genome Project.</title>
        <authorList>
            <person name="Zhang R.-G."/>
        </authorList>
    </citation>
    <scope>NUCLEOTIDE SEQUENCE [LARGE SCALE GENOMIC DNA]</scope>
    <source>
        <strain evidence="8">YNK0</strain>
        <tissue evidence="8">Leaf</tissue>
    </source>
</reference>
<proteinExistence type="inferred from homology"/>
<comment type="caution">
    <text evidence="8">The sequence shown here is derived from an EMBL/GenBank/DDBJ whole genome shotgun (WGS) entry which is preliminary data.</text>
</comment>
<keyword evidence="4 6" id="KW-0862">Zinc</keyword>
<evidence type="ECO:0000256" key="3">
    <source>
        <dbReference type="ARBA" id="ARBA00022771"/>
    </source>
</evidence>
<evidence type="ECO:0000256" key="6">
    <source>
        <dbReference type="RuleBase" id="RU367018"/>
    </source>
</evidence>
<dbReference type="OrthoDB" id="1927586at2759"/>
<evidence type="ECO:0000256" key="4">
    <source>
        <dbReference type="ARBA" id="ARBA00022833"/>
    </source>
</evidence>
<dbReference type="InterPro" id="IPR004330">
    <property type="entry name" value="FAR1_DNA_bnd_dom"/>
</dbReference>
<dbReference type="Pfam" id="PF10551">
    <property type="entry name" value="MULE"/>
    <property type="match status" value="1"/>
</dbReference>
<dbReference type="OMA" id="SRTHILM"/>